<dbReference type="InterPro" id="IPR003593">
    <property type="entry name" value="AAA+_ATPase"/>
</dbReference>
<name>A0AA43TMH5_9GAMM</name>
<dbReference type="InterPro" id="IPR015854">
    <property type="entry name" value="ABC_transpr_LolD-like"/>
</dbReference>
<evidence type="ECO:0000256" key="1">
    <source>
        <dbReference type="ARBA" id="ARBA00022448"/>
    </source>
</evidence>
<keyword evidence="2" id="KW-0547">Nucleotide-binding</keyword>
<protein>
    <submittedName>
        <fullName evidence="6">ABC transporter ATP-binding protein</fullName>
    </submittedName>
</protein>
<dbReference type="SMART" id="SM00382">
    <property type="entry name" value="AAA"/>
    <property type="match status" value="1"/>
</dbReference>
<evidence type="ECO:0000313" key="6">
    <source>
        <dbReference type="EMBL" id="MDI1231998.1"/>
    </source>
</evidence>
<dbReference type="PROSITE" id="PS00211">
    <property type="entry name" value="ABC_TRANSPORTER_1"/>
    <property type="match status" value="1"/>
</dbReference>
<comment type="caution">
    <text evidence="6">The sequence shown here is derived from an EMBL/GenBank/DDBJ whole genome shotgun (WGS) entry which is preliminary data.</text>
</comment>
<evidence type="ECO:0000259" key="5">
    <source>
        <dbReference type="PROSITE" id="PS50893"/>
    </source>
</evidence>
<evidence type="ECO:0000256" key="3">
    <source>
        <dbReference type="ARBA" id="ARBA00022840"/>
    </source>
</evidence>
<dbReference type="EMBL" id="JAQSDF010000052">
    <property type="protein sequence ID" value="MDI1231998.1"/>
    <property type="molecule type" value="Genomic_DNA"/>
</dbReference>
<gene>
    <name evidence="6" type="ORF">PSU93_12695</name>
</gene>
<keyword evidence="1" id="KW-0813">Transport</keyword>
<dbReference type="InterPro" id="IPR003439">
    <property type="entry name" value="ABC_transporter-like_ATP-bd"/>
</dbReference>
<evidence type="ECO:0000256" key="2">
    <source>
        <dbReference type="ARBA" id="ARBA00022741"/>
    </source>
</evidence>
<proteinExistence type="inferred from homology"/>
<evidence type="ECO:0000256" key="4">
    <source>
        <dbReference type="ARBA" id="ARBA00038388"/>
    </source>
</evidence>
<dbReference type="PROSITE" id="PS50893">
    <property type="entry name" value="ABC_TRANSPORTER_2"/>
    <property type="match status" value="1"/>
</dbReference>
<dbReference type="PANTHER" id="PTHR24220">
    <property type="entry name" value="IMPORT ATP-BINDING PROTEIN"/>
    <property type="match status" value="1"/>
</dbReference>
<organism evidence="6 7">
    <name type="scientific">Candidatus Methylobacter titanis</name>
    <dbReference type="NCBI Taxonomy" id="3053457"/>
    <lineage>
        <taxon>Bacteria</taxon>
        <taxon>Pseudomonadati</taxon>
        <taxon>Pseudomonadota</taxon>
        <taxon>Gammaproteobacteria</taxon>
        <taxon>Methylococcales</taxon>
        <taxon>Methylococcaceae</taxon>
        <taxon>Methylobacter</taxon>
    </lineage>
</organism>
<dbReference type="GO" id="GO:0016887">
    <property type="term" value="F:ATP hydrolysis activity"/>
    <property type="evidence" value="ECO:0007669"/>
    <property type="project" value="InterPro"/>
</dbReference>
<evidence type="ECO:0000313" key="7">
    <source>
        <dbReference type="Proteomes" id="UP001160519"/>
    </source>
</evidence>
<reference evidence="6" key="1">
    <citation type="submission" date="2023-01" db="EMBL/GenBank/DDBJ databases">
        <title>Biogeochemical cycle of methane in antarctic sediments.</title>
        <authorList>
            <person name="Roldan D.M."/>
            <person name="Menes R.J."/>
        </authorList>
    </citation>
    <scope>NUCLEOTIDE SEQUENCE [LARGE SCALE GENOMIC DNA]</scope>
    <source>
        <strain evidence="6">K-2018 MAG008</strain>
    </source>
</reference>
<dbReference type="InterPro" id="IPR017871">
    <property type="entry name" value="ABC_transporter-like_CS"/>
</dbReference>
<dbReference type="InterPro" id="IPR017911">
    <property type="entry name" value="MacB-like_ATP-bd"/>
</dbReference>
<dbReference type="InterPro" id="IPR027417">
    <property type="entry name" value="P-loop_NTPase"/>
</dbReference>
<keyword evidence="7" id="KW-1185">Reference proteome</keyword>
<dbReference type="PANTHER" id="PTHR24220:SF659">
    <property type="entry name" value="TRANSPORTER, PUTATIVE-RELATED"/>
    <property type="match status" value="1"/>
</dbReference>
<dbReference type="AlphaFoldDB" id="A0AA43TMH5"/>
<accession>A0AA43TMH5</accession>
<dbReference type="CDD" id="cd03255">
    <property type="entry name" value="ABC_MJ0796_LolCDE_FtsE"/>
    <property type="match status" value="1"/>
</dbReference>
<dbReference type="SUPFAM" id="SSF52540">
    <property type="entry name" value="P-loop containing nucleoside triphosphate hydrolases"/>
    <property type="match status" value="1"/>
</dbReference>
<comment type="similarity">
    <text evidence="4">Belongs to the ABC transporter superfamily. Macrolide exporter (TC 3.A.1.122) family.</text>
</comment>
<keyword evidence="3 6" id="KW-0067">ATP-binding</keyword>
<dbReference type="GO" id="GO:0005524">
    <property type="term" value="F:ATP binding"/>
    <property type="evidence" value="ECO:0007669"/>
    <property type="project" value="UniProtKB-KW"/>
</dbReference>
<dbReference type="Proteomes" id="UP001160519">
    <property type="component" value="Unassembled WGS sequence"/>
</dbReference>
<sequence>MNPSSLAVHCQNVVKIYDTGDQKVTALNGVNLDIALGELMMLVGPSGCGKTTLISVIAGILDQDSGYCEVFGEDLLNMSNQHKLNFRARNIGFVFQAFNLLPALSAAENVSVPLIINGMKRNDAERKAVAVLEQVGLGARATALPSELSGGQQQRVAIARALIHSPRLIVCDEPTSALDHETGHNVMTLLKDVALHNDRALVIVTHDARIFDFADRIAEMDDGHIVEVKGVGVQASPASTSKACTPVAAKP</sequence>
<feature type="domain" description="ABC transporter" evidence="5">
    <location>
        <begin position="8"/>
        <end position="247"/>
    </location>
</feature>
<dbReference type="Gene3D" id="3.40.50.300">
    <property type="entry name" value="P-loop containing nucleotide triphosphate hydrolases"/>
    <property type="match status" value="1"/>
</dbReference>
<dbReference type="GO" id="GO:1902495">
    <property type="term" value="C:transmembrane transporter complex"/>
    <property type="evidence" value="ECO:0007669"/>
    <property type="project" value="UniProtKB-ARBA"/>
</dbReference>
<dbReference type="GO" id="GO:0022857">
    <property type="term" value="F:transmembrane transporter activity"/>
    <property type="evidence" value="ECO:0007669"/>
    <property type="project" value="TreeGrafter"/>
</dbReference>
<dbReference type="Pfam" id="PF00005">
    <property type="entry name" value="ABC_tran"/>
    <property type="match status" value="1"/>
</dbReference>
<dbReference type="GO" id="GO:0005886">
    <property type="term" value="C:plasma membrane"/>
    <property type="evidence" value="ECO:0007669"/>
    <property type="project" value="TreeGrafter"/>
</dbReference>
<dbReference type="FunFam" id="3.40.50.300:FF:000032">
    <property type="entry name" value="Export ABC transporter ATP-binding protein"/>
    <property type="match status" value="1"/>
</dbReference>